<feature type="region of interest" description="Disordered" evidence="1">
    <location>
        <begin position="1"/>
        <end position="29"/>
    </location>
</feature>
<dbReference type="EMBL" id="JAGTXO010000059">
    <property type="protein sequence ID" value="KAG8457997.1"/>
    <property type="molecule type" value="Genomic_DNA"/>
</dbReference>
<name>A0A7R9YHE8_DIALT</name>
<dbReference type="Proteomes" id="UP000751190">
    <property type="component" value="Unassembled WGS sequence"/>
</dbReference>
<reference evidence="3" key="2">
    <citation type="submission" date="2021-05" db="EMBL/GenBank/DDBJ databases">
        <title>The genome of the haptophyte Pavlova lutheri (Diacronema luteri, Pavlovales) - a model for lipid biosynthesis in eukaryotic algae.</title>
        <authorList>
            <person name="Hulatt C.J."/>
            <person name="Posewitz M.C."/>
        </authorList>
    </citation>
    <scope>NUCLEOTIDE SEQUENCE</scope>
    <source>
        <strain evidence="3">NIVA-4/92</strain>
    </source>
</reference>
<reference evidence="2" key="1">
    <citation type="submission" date="2021-01" db="EMBL/GenBank/DDBJ databases">
        <authorList>
            <person name="Corre E."/>
            <person name="Pelletier E."/>
            <person name="Niang G."/>
            <person name="Scheremetjew M."/>
            <person name="Finn R."/>
            <person name="Kale V."/>
            <person name="Holt S."/>
            <person name="Cochrane G."/>
            <person name="Meng A."/>
            <person name="Brown T."/>
            <person name="Cohen L."/>
        </authorList>
    </citation>
    <scope>NUCLEOTIDE SEQUENCE</scope>
    <source>
        <strain evidence="2">RCC1537</strain>
    </source>
</reference>
<evidence type="ECO:0000313" key="4">
    <source>
        <dbReference type="Proteomes" id="UP000751190"/>
    </source>
</evidence>
<dbReference type="AlphaFoldDB" id="A0A7R9YHE8"/>
<protein>
    <submittedName>
        <fullName evidence="2">Uncharacterized protein</fullName>
    </submittedName>
</protein>
<sequence length="88" mass="9738">MDQADAAHRARTPPSASSSESSSDDSRAARIVVGSRRQWRLCDARWAEREDVLVQMDPLGAGARRISPRAHRQLNAEARRTVAAERDA</sequence>
<keyword evidence="4" id="KW-1185">Reference proteome</keyword>
<evidence type="ECO:0000313" key="2">
    <source>
        <dbReference type="EMBL" id="CAD8267767.1"/>
    </source>
</evidence>
<accession>A0A7R9YHE8</accession>
<organism evidence="2">
    <name type="scientific">Diacronema lutheri</name>
    <name type="common">Unicellular marine alga</name>
    <name type="synonym">Monochrysis lutheri</name>
    <dbReference type="NCBI Taxonomy" id="2081491"/>
    <lineage>
        <taxon>Eukaryota</taxon>
        <taxon>Haptista</taxon>
        <taxon>Haptophyta</taxon>
        <taxon>Pavlovophyceae</taxon>
        <taxon>Pavlovales</taxon>
        <taxon>Pavlovaceae</taxon>
        <taxon>Diacronema</taxon>
    </lineage>
</organism>
<gene>
    <name evidence="3" type="ORF">KFE25_012668</name>
    <name evidence="2" type="ORF">PLUT1463_LOCUS2081</name>
</gene>
<evidence type="ECO:0000256" key="1">
    <source>
        <dbReference type="SAM" id="MobiDB-lite"/>
    </source>
</evidence>
<proteinExistence type="predicted"/>
<feature type="compositionally biased region" description="Low complexity" evidence="1">
    <location>
        <begin position="12"/>
        <end position="21"/>
    </location>
</feature>
<dbReference type="EMBL" id="HBEB01003184">
    <property type="protein sequence ID" value="CAD8267767.1"/>
    <property type="molecule type" value="Transcribed_RNA"/>
</dbReference>
<evidence type="ECO:0000313" key="3">
    <source>
        <dbReference type="EMBL" id="KAG8457997.1"/>
    </source>
</evidence>